<feature type="compositionally biased region" description="Basic and acidic residues" evidence="11">
    <location>
        <begin position="29"/>
        <end position="42"/>
    </location>
</feature>
<evidence type="ECO:0000256" key="4">
    <source>
        <dbReference type="ARBA" id="ARBA00022617"/>
    </source>
</evidence>
<dbReference type="PROSITE" id="PS51918">
    <property type="entry name" value="RADICAL_SAM"/>
    <property type="match status" value="1"/>
</dbReference>
<dbReference type="SFLD" id="SFLDF00288">
    <property type="entry name" value="HemN-like__clustered_with_nucl"/>
    <property type="match status" value="1"/>
</dbReference>
<evidence type="ECO:0000256" key="1">
    <source>
        <dbReference type="ARBA" id="ARBA00001966"/>
    </source>
</evidence>
<dbReference type="SUPFAM" id="SSF102114">
    <property type="entry name" value="Radical SAM enzymes"/>
    <property type="match status" value="1"/>
</dbReference>
<keyword evidence="8 10" id="KW-0411">Iron-sulfur</keyword>
<dbReference type="InterPro" id="IPR006638">
    <property type="entry name" value="Elp3/MiaA/NifB-like_rSAM"/>
</dbReference>
<evidence type="ECO:0000256" key="9">
    <source>
        <dbReference type="ARBA" id="ARBA00023186"/>
    </source>
</evidence>
<evidence type="ECO:0000313" key="14">
    <source>
        <dbReference type="Proteomes" id="UP001429354"/>
    </source>
</evidence>
<dbReference type="Pfam" id="PF06969">
    <property type="entry name" value="HemN_C"/>
    <property type="match status" value="1"/>
</dbReference>
<dbReference type="PANTHER" id="PTHR13932">
    <property type="entry name" value="COPROPORPHYRINIGEN III OXIDASE"/>
    <property type="match status" value="1"/>
</dbReference>
<evidence type="ECO:0000256" key="6">
    <source>
        <dbReference type="ARBA" id="ARBA00022723"/>
    </source>
</evidence>
<evidence type="ECO:0000313" key="13">
    <source>
        <dbReference type="EMBL" id="NDK37971.1"/>
    </source>
</evidence>
<dbReference type="NCBIfam" id="TIGR00539">
    <property type="entry name" value="hemN_rel"/>
    <property type="match status" value="1"/>
</dbReference>
<evidence type="ECO:0000256" key="5">
    <source>
        <dbReference type="ARBA" id="ARBA00022691"/>
    </source>
</evidence>
<comment type="subcellular location">
    <subcellularLocation>
        <location evidence="10">Cytoplasm</location>
    </subcellularLocation>
</comment>
<organism evidence="13 14">
    <name type="scientific">Pseudoxanthomonas gei</name>
    <dbReference type="NCBI Taxonomy" id="1383030"/>
    <lineage>
        <taxon>Bacteria</taxon>
        <taxon>Pseudomonadati</taxon>
        <taxon>Pseudomonadota</taxon>
        <taxon>Gammaproteobacteria</taxon>
        <taxon>Lysobacterales</taxon>
        <taxon>Lysobacteraceae</taxon>
        <taxon>Pseudoxanthomonas</taxon>
    </lineage>
</organism>
<dbReference type="InterPro" id="IPR007197">
    <property type="entry name" value="rSAM"/>
</dbReference>
<dbReference type="SFLD" id="SFLDG01082">
    <property type="entry name" value="B12-binding_domain_containing"/>
    <property type="match status" value="1"/>
</dbReference>
<dbReference type="InterPro" id="IPR004559">
    <property type="entry name" value="HemW-like"/>
</dbReference>
<evidence type="ECO:0000256" key="3">
    <source>
        <dbReference type="ARBA" id="ARBA00017228"/>
    </source>
</evidence>
<feature type="domain" description="Radical SAM core" evidence="12">
    <location>
        <begin position="62"/>
        <end position="296"/>
    </location>
</feature>
<keyword evidence="7 10" id="KW-0408">Iron</keyword>
<protein>
    <recommendedName>
        <fullName evidence="3 10">Heme chaperone HemW</fullName>
    </recommendedName>
</protein>
<comment type="cofactor">
    <cofactor evidence="1">
        <name>[4Fe-4S] cluster</name>
        <dbReference type="ChEBI" id="CHEBI:49883"/>
    </cofactor>
</comment>
<sequence length="445" mass="49697">MERAHPARASRRRRARIRPGVFRPAEGPVCRRDGPAAQEHHQPPRSGARAAARPPGAGAARMLIPPLLSLYVHLPWCVRKCPYCDFNSHEGKGELPFAGYVDALIRDLDQDLPLVWGRSIHSVFFGGGTPSLFPPEQIDRFLQAASSRLRFTPNLEVTLETNPGTAEHGRFDQYRNAGVNRISFGIQSFDDGCLQRLGRIHDSAEAERAVKLAQDAGFDNFNLDLMYALPGQDVAMAERDLERAFALQPTHISHYQLTLEPNTMFFARPPQGLPDEDSAWDMQEHCQALLADAGYAQYEVSAYARPGRQCAHNLNYWRFGDYLGIGAGAHGKLTLGADQDILRRWKTRHPTVYQGEAGTPASLGGDERIAPERRAFEFMLNALRLNEGFRLCDFEARTGLSRDTIQARMDHAVARGWLQVDGEQVSPSALGRRFTNDVVGLFLER</sequence>
<dbReference type="SMART" id="SM00729">
    <property type="entry name" value="Elp3"/>
    <property type="match status" value="1"/>
</dbReference>
<accession>A0ABX0A915</accession>
<comment type="function">
    <text evidence="10">Probably acts as a heme chaperone, transferring heme to an unknown acceptor. Binds one molecule of heme per monomer, possibly covalently. Binds 1 [4Fe-4S] cluster. The cluster is coordinated with 3 cysteines and an exchangeable S-adenosyl-L-methionine.</text>
</comment>
<evidence type="ECO:0000256" key="8">
    <source>
        <dbReference type="ARBA" id="ARBA00023014"/>
    </source>
</evidence>
<dbReference type="PANTHER" id="PTHR13932:SF5">
    <property type="entry name" value="RADICAL S-ADENOSYL METHIONINE DOMAIN-CONTAINING PROTEIN 1, MITOCHONDRIAL"/>
    <property type="match status" value="1"/>
</dbReference>
<dbReference type="SFLD" id="SFLDF00562">
    <property type="entry name" value="HemN-like__clustered_with_heat"/>
    <property type="match status" value="1"/>
</dbReference>
<feature type="compositionally biased region" description="Low complexity" evidence="11">
    <location>
        <begin position="44"/>
        <end position="54"/>
    </location>
</feature>
<dbReference type="InterPro" id="IPR013785">
    <property type="entry name" value="Aldolase_TIM"/>
</dbReference>
<keyword evidence="10" id="KW-0963">Cytoplasm</keyword>
<dbReference type="CDD" id="cd01335">
    <property type="entry name" value="Radical_SAM"/>
    <property type="match status" value="1"/>
</dbReference>
<keyword evidence="4 10" id="KW-0349">Heme</keyword>
<dbReference type="SFLD" id="SFLDS00029">
    <property type="entry name" value="Radical_SAM"/>
    <property type="match status" value="1"/>
</dbReference>
<dbReference type="InterPro" id="IPR010723">
    <property type="entry name" value="HemN_C"/>
</dbReference>
<keyword evidence="5 10" id="KW-0949">S-adenosyl-L-methionine</keyword>
<dbReference type="InterPro" id="IPR034505">
    <property type="entry name" value="Coproporphyrinogen-III_oxidase"/>
</dbReference>
<evidence type="ECO:0000259" key="12">
    <source>
        <dbReference type="PROSITE" id="PS51918"/>
    </source>
</evidence>
<keyword evidence="9 10" id="KW-0143">Chaperone</keyword>
<keyword evidence="6 10" id="KW-0479">Metal-binding</keyword>
<proteinExistence type="inferred from homology"/>
<evidence type="ECO:0000256" key="2">
    <source>
        <dbReference type="ARBA" id="ARBA00006100"/>
    </source>
</evidence>
<evidence type="ECO:0000256" key="11">
    <source>
        <dbReference type="SAM" id="MobiDB-lite"/>
    </source>
</evidence>
<comment type="caution">
    <text evidence="13">The sequence shown here is derived from an EMBL/GenBank/DDBJ whole genome shotgun (WGS) entry which is preliminary data.</text>
</comment>
<comment type="similarity">
    <text evidence="2">Belongs to the anaerobic coproporphyrinogen-III oxidase family. HemW subfamily.</text>
</comment>
<evidence type="ECO:0000256" key="10">
    <source>
        <dbReference type="RuleBase" id="RU364116"/>
    </source>
</evidence>
<name>A0ABX0A915_9GAMM</name>
<dbReference type="Gene3D" id="3.20.20.70">
    <property type="entry name" value="Aldolase class I"/>
    <property type="match status" value="1"/>
</dbReference>
<keyword evidence="14" id="KW-1185">Reference proteome</keyword>
<gene>
    <name evidence="13" type="ORF">DT603_03845</name>
</gene>
<keyword evidence="10" id="KW-0004">4Fe-4S</keyword>
<dbReference type="InterPro" id="IPR058240">
    <property type="entry name" value="rSAM_sf"/>
</dbReference>
<dbReference type="EMBL" id="QOVG01000002">
    <property type="protein sequence ID" value="NDK37971.1"/>
    <property type="molecule type" value="Genomic_DNA"/>
</dbReference>
<dbReference type="Proteomes" id="UP001429354">
    <property type="component" value="Unassembled WGS sequence"/>
</dbReference>
<evidence type="ECO:0000256" key="7">
    <source>
        <dbReference type="ARBA" id="ARBA00023004"/>
    </source>
</evidence>
<feature type="region of interest" description="Disordered" evidence="11">
    <location>
        <begin position="23"/>
        <end position="54"/>
    </location>
</feature>
<dbReference type="SFLD" id="SFLDG01065">
    <property type="entry name" value="anaerobic_coproporphyrinogen-I"/>
    <property type="match status" value="1"/>
</dbReference>
<dbReference type="Pfam" id="PF04055">
    <property type="entry name" value="Radical_SAM"/>
    <property type="match status" value="1"/>
</dbReference>
<reference evidence="13 14" key="1">
    <citation type="submission" date="2018-07" db="EMBL/GenBank/DDBJ databases">
        <title>Whole genome Sequencing of Pseudoxanthomonas gei KCTC 32298 (T).</title>
        <authorList>
            <person name="Kumar S."/>
            <person name="Bansal K."/>
            <person name="Kaur A."/>
            <person name="Patil P."/>
            <person name="Sharma S."/>
            <person name="Patil P.B."/>
        </authorList>
    </citation>
    <scope>NUCLEOTIDE SEQUENCE [LARGE SCALE GENOMIC DNA]</scope>
    <source>
        <strain evidence="13 14">KCTC 32298</strain>
    </source>
</reference>